<gene>
    <name evidence="2" type="ORF">F9K24_06205</name>
</gene>
<evidence type="ECO:0000313" key="2">
    <source>
        <dbReference type="EMBL" id="KAB2934052.1"/>
    </source>
</evidence>
<dbReference type="PANTHER" id="PTHR35024:SF4">
    <property type="entry name" value="POLYMER-FORMING CYTOSKELETAL PROTEIN"/>
    <property type="match status" value="1"/>
</dbReference>
<proteinExistence type="inferred from homology"/>
<organism evidence="2 3">
    <name type="scientific">Leptonema illini</name>
    <dbReference type="NCBI Taxonomy" id="183"/>
    <lineage>
        <taxon>Bacteria</taxon>
        <taxon>Pseudomonadati</taxon>
        <taxon>Spirochaetota</taxon>
        <taxon>Spirochaetia</taxon>
        <taxon>Leptospirales</taxon>
        <taxon>Leptospiraceae</taxon>
        <taxon>Leptonema</taxon>
    </lineage>
</organism>
<comment type="caution">
    <text evidence="2">The sequence shown here is derived from an EMBL/GenBank/DDBJ whole genome shotgun (WGS) entry which is preliminary data.</text>
</comment>
<dbReference type="EMBL" id="WBUI01000004">
    <property type="protein sequence ID" value="KAB2934052.1"/>
    <property type="molecule type" value="Genomic_DNA"/>
</dbReference>
<dbReference type="Proteomes" id="UP000460298">
    <property type="component" value="Unassembled WGS sequence"/>
</dbReference>
<accession>A0A833H3E2</accession>
<dbReference type="Pfam" id="PF04519">
    <property type="entry name" value="Bactofilin"/>
    <property type="match status" value="1"/>
</dbReference>
<evidence type="ECO:0000256" key="1">
    <source>
        <dbReference type="ARBA" id="ARBA00044755"/>
    </source>
</evidence>
<evidence type="ECO:0000313" key="3">
    <source>
        <dbReference type="Proteomes" id="UP000460298"/>
    </source>
</evidence>
<sequence length="129" mass="13777">MAKKPLAPLITEEGSVATIFEKGTHFQGILEFERPLQINGEFEGEIRSSGVLVIGEGARVKANIRCNTVIVGGTVIGNIEALKRIEMLGTGKIIGNIRTARLQIAEGVVFDGNCEMIDPQEASSLKAAL</sequence>
<name>A0A833H3E2_9LEPT</name>
<protein>
    <submittedName>
        <fullName evidence="2">Polymer-forming cytoskeletal protein</fullName>
    </submittedName>
</protein>
<dbReference type="PANTHER" id="PTHR35024">
    <property type="entry name" value="HYPOTHETICAL CYTOSOLIC PROTEIN"/>
    <property type="match status" value="1"/>
</dbReference>
<dbReference type="AlphaFoldDB" id="A0A833H3E2"/>
<comment type="similarity">
    <text evidence="1">Belongs to the bactofilin family.</text>
</comment>
<reference evidence="2 3" key="1">
    <citation type="submission" date="2019-10" db="EMBL/GenBank/DDBJ databases">
        <title>Extracellular Electron Transfer in a Candidatus Methanoperedens spp. Enrichment Culture.</title>
        <authorList>
            <person name="Berger S."/>
            <person name="Rangel Shaw D."/>
            <person name="Berben T."/>
            <person name="In 'T Zandt M."/>
            <person name="Frank J."/>
            <person name="Reimann J."/>
            <person name="Jetten M.S.M."/>
            <person name="Welte C.U."/>
        </authorList>
    </citation>
    <scope>NUCLEOTIDE SEQUENCE [LARGE SCALE GENOMIC DNA]</scope>
    <source>
        <strain evidence="2">SB12</strain>
    </source>
</reference>
<dbReference type="InterPro" id="IPR007607">
    <property type="entry name" value="BacA/B"/>
</dbReference>